<dbReference type="SUPFAM" id="SSF48317">
    <property type="entry name" value="Acid phosphatase/Vanadium-dependent haloperoxidase"/>
    <property type="match status" value="1"/>
</dbReference>
<dbReference type="SMART" id="SM00014">
    <property type="entry name" value="acidPPc"/>
    <property type="match status" value="1"/>
</dbReference>
<name>A0ABV3QSQ0_9GAMM</name>
<gene>
    <name evidence="3" type="ORF">ABQJ56_15545</name>
</gene>
<protein>
    <submittedName>
        <fullName evidence="3">Phosphatase PAP2 family protein</fullName>
    </submittedName>
</protein>
<feature type="chain" id="PRO_5047419119" evidence="1">
    <location>
        <begin position="23"/>
        <end position="209"/>
    </location>
</feature>
<evidence type="ECO:0000313" key="4">
    <source>
        <dbReference type="Proteomes" id="UP001556170"/>
    </source>
</evidence>
<evidence type="ECO:0000259" key="2">
    <source>
        <dbReference type="SMART" id="SM00014"/>
    </source>
</evidence>
<keyword evidence="1" id="KW-0732">Signal</keyword>
<evidence type="ECO:0000313" key="3">
    <source>
        <dbReference type="EMBL" id="MEW9625642.1"/>
    </source>
</evidence>
<dbReference type="RefSeq" id="WP_367845932.1">
    <property type="nucleotide sequence ID" value="NZ_JBFOHL010000017.1"/>
</dbReference>
<dbReference type="Gene3D" id="1.20.144.10">
    <property type="entry name" value="Phosphatidic acid phosphatase type 2/haloperoxidase"/>
    <property type="match status" value="1"/>
</dbReference>
<dbReference type="InterPro" id="IPR000326">
    <property type="entry name" value="PAP2/HPO"/>
</dbReference>
<organism evidence="3 4">
    <name type="scientific">Rhodanobacter geophilus</name>
    <dbReference type="NCBI Taxonomy" id="3162488"/>
    <lineage>
        <taxon>Bacteria</taxon>
        <taxon>Pseudomonadati</taxon>
        <taxon>Pseudomonadota</taxon>
        <taxon>Gammaproteobacteria</taxon>
        <taxon>Lysobacterales</taxon>
        <taxon>Rhodanobacteraceae</taxon>
        <taxon>Rhodanobacter</taxon>
    </lineage>
</organism>
<dbReference type="EMBL" id="JBFOHL010000017">
    <property type="protein sequence ID" value="MEW9625642.1"/>
    <property type="molecule type" value="Genomic_DNA"/>
</dbReference>
<dbReference type="Proteomes" id="UP001556170">
    <property type="component" value="Unassembled WGS sequence"/>
</dbReference>
<reference evidence="3 4" key="1">
    <citation type="submission" date="2024-06" db="EMBL/GenBank/DDBJ databases">
        <authorList>
            <person name="Woo H."/>
        </authorList>
    </citation>
    <scope>NUCLEOTIDE SEQUENCE [LARGE SCALE GENOMIC DNA]</scope>
    <source>
        <strain evidence="3 4">S2-g</strain>
    </source>
</reference>
<keyword evidence="4" id="KW-1185">Reference proteome</keyword>
<dbReference type="InterPro" id="IPR036938">
    <property type="entry name" value="PAP2/HPO_sf"/>
</dbReference>
<feature type="domain" description="Phosphatidic acid phosphatase type 2/haloperoxidase" evidence="2">
    <location>
        <begin position="74"/>
        <end position="184"/>
    </location>
</feature>
<comment type="caution">
    <text evidence="3">The sequence shown here is derived from an EMBL/GenBank/DDBJ whole genome shotgun (WGS) entry which is preliminary data.</text>
</comment>
<proteinExistence type="predicted"/>
<dbReference type="Pfam" id="PF01569">
    <property type="entry name" value="PAP2"/>
    <property type="match status" value="1"/>
</dbReference>
<sequence length="209" mass="22569">MRRLRGTACLLAFFMLSTTAFASGGPLGIDHRLHYDNSGIWKRGNQNILMYGSIVTVAGGALAFGDQDELGDTFWRSVDAMAISGIGAQALKYTFQRERPSQTSDPNRFFEGTHAQSFPSGEVTAITAAVTPFIVNYGHDHPAVYALALLPAYDAVARMKTRGHWQTDVLAGAALGAGVGIWAARRKSSLIIGWLPGGFQVGFVHHFKP</sequence>
<evidence type="ECO:0000256" key="1">
    <source>
        <dbReference type="SAM" id="SignalP"/>
    </source>
</evidence>
<accession>A0ABV3QSQ0</accession>
<feature type="signal peptide" evidence="1">
    <location>
        <begin position="1"/>
        <end position="22"/>
    </location>
</feature>